<dbReference type="OrthoDB" id="10511064at2759"/>
<dbReference type="AlphaFoldDB" id="A0A6G0U743"/>
<keyword evidence="1" id="KW-1133">Transmembrane helix</keyword>
<evidence type="ECO:0000313" key="3">
    <source>
        <dbReference type="Proteomes" id="UP000475862"/>
    </source>
</evidence>
<gene>
    <name evidence="2" type="ORF">AGLY_000437</name>
</gene>
<proteinExistence type="predicted"/>
<sequence>MLTKTEIYYASLCRVLLVKRYIIDNVYVLRTILRLVCILIFWKILKLRRDLDSFFTHRKIKFISESSCDGFVIDYGFNFSSNLEPSLRIEILRWFDANILESVIKYGAIIWNSHTTAYIYVSLCYKVQRRFLIFKCTLPDYTPVATQLGLASLTKHRYILVTNFLKGPLDIRFLTTPFFLLRHSMSICVPSTNQLGTCQMSLFDLIKKNLQVITFKTYDLCHTLSRDLY</sequence>
<reference evidence="2 3" key="1">
    <citation type="submission" date="2019-08" db="EMBL/GenBank/DDBJ databases">
        <title>The genome of the soybean aphid Biotype 1, its phylome, world population structure and adaptation to the North American continent.</title>
        <authorList>
            <person name="Giordano R."/>
            <person name="Donthu R.K."/>
            <person name="Hernandez A.G."/>
            <person name="Wright C.L."/>
            <person name="Zimin A.V."/>
        </authorList>
    </citation>
    <scope>NUCLEOTIDE SEQUENCE [LARGE SCALE GENOMIC DNA]</scope>
    <source>
        <tissue evidence="2">Whole aphids</tissue>
    </source>
</reference>
<keyword evidence="1" id="KW-0472">Membrane</keyword>
<protein>
    <submittedName>
        <fullName evidence="2">Uncharacterized protein</fullName>
    </submittedName>
</protein>
<comment type="caution">
    <text evidence="2">The sequence shown here is derived from an EMBL/GenBank/DDBJ whole genome shotgun (WGS) entry which is preliminary data.</text>
</comment>
<keyword evidence="3" id="KW-1185">Reference proteome</keyword>
<feature type="transmembrane region" description="Helical" evidence="1">
    <location>
        <begin position="27"/>
        <end position="45"/>
    </location>
</feature>
<evidence type="ECO:0000313" key="2">
    <source>
        <dbReference type="EMBL" id="KAE9544894.1"/>
    </source>
</evidence>
<name>A0A6G0U743_APHGL</name>
<evidence type="ECO:0000256" key="1">
    <source>
        <dbReference type="SAM" id="Phobius"/>
    </source>
</evidence>
<accession>A0A6G0U743</accession>
<dbReference type="EMBL" id="VYZN01000001">
    <property type="protein sequence ID" value="KAE9544894.1"/>
    <property type="molecule type" value="Genomic_DNA"/>
</dbReference>
<keyword evidence="1" id="KW-0812">Transmembrane</keyword>
<organism evidence="2 3">
    <name type="scientific">Aphis glycines</name>
    <name type="common">Soybean aphid</name>
    <dbReference type="NCBI Taxonomy" id="307491"/>
    <lineage>
        <taxon>Eukaryota</taxon>
        <taxon>Metazoa</taxon>
        <taxon>Ecdysozoa</taxon>
        <taxon>Arthropoda</taxon>
        <taxon>Hexapoda</taxon>
        <taxon>Insecta</taxon>
        <taxon>Pterygota</taxon>
        <taxon>Neoptera</taxon>
        <taxon>Paraneoptera</taxon>
        <taxon>Hemiptera</taxon>
        <taxon>Sternorrhyncha</taxon>
        <taxon>Aphidomorpha</taxon>
        <taxon>Aphidoidea</taxon>
        <taxon>Aphididae</taxon>
        <taxon>Aphidini</taxon>
        <taxon>Aphis</taxon>
        <taxon>Aphis</taxon>
    </lineage>
</organism>
<dbReference type="Proteomes" id="UP000475862">
    <property type="component" value="Unassembled WGS sequence"/>
</dbReference>